<dbReference type="Pfam" id="PF01025">
    <property type="entry name" value="GrpE"/>
    <property type="match status" value="1"/>
</dbReference>
<dbReference type="AlphaFoldDB" id="A0A098G6L2"/>
<dbReference type="Proteomes" id="UP000032430">
    <property type="component" value="Chromosome I"/>
</dbReference>
<evidence type="ECO:0000256" key="4">
    <source>
        <dbReference type="ARBA" id="ARBA00022490"/>
    </source>
</evidence>
<protein>
    <recommendedName>
        <fullName evidence="8 10">Protein GrpE</fullName>
    </recommendedName>
    <alternativeName>
        <fullName evidence="9 10">HSP-70 cofactor</fullName>
    </alternativeName>
</protein>
<dbReference type="FunFam" id="2.30.22.10:FF:000001">
    <property type="entry name" value="Protein GrpE"/>
    <property type="match status" value="1"/>
</dbReference>
<evidence type="ECO:0000256" key="5">
    <source>
        <dbReference type="ARBA" id="ARBA00023016"/>
    </source>
</evidence>
<dbReference type="PANTHER" id="PTHR21237">
    <property type="entry name" value="GRPE PROTEIN"/>
    <property type="match status" value="1"/>
</dbReference>
<evidence type="ECO:0000256" key="9">
    <source>
        <dbReference type="ARBA" id="ARBA00076414"/>
    </source>
</evidence>
<evidence type="ECO:0000256" key="6">
    <source>
        <dbReference type="ARBA" id="ARBA00023186"/>
    </source>
</evidence>
<dbReference type="GO" id="GO:0051082">
    <property type="term" value="F:unfolded protein binding"/>
    <property type="evidence" value="ECO:0007669"/>
    <property type="project" value="TreeGrafter"/>
</dbReference>
<evidence type="ECO:0000313" key="15">
    <source>
        <dbReference type="Proteomes" id="UP000032430"/>
    </source>
</evidence>
<dbReference type="GO" id="GO:0051087">
    <property type="term" value="F:protein-folding chaperone binding"/>
    <property type="evidence" value="ECO:0007669"/>
    <property type="project" value="InterPro"/>
</dbReference>
<dbReference type="InterPro" id="IPR013805">
    <property type="entry name" value="GrpE_CC"/>
</dbReference>
<evidence type="ECO:0000256" key="13">
    <source>
        <dbReference type="SAM" id="MobiDB-lite"/>
    </source>
</evidence>
<dbReference type="GO" id="GO:0042803">
    <property type="term" value="F:protein homodimerization activity"/>
    <property type="evidence" value="ECO:0007669"/>
    <property type="project" value="InterPro"/>
</dbReference>
<organism evidence="14 15">
    <name type="scientific">Legionella fallonii LLAP-10</name>
    <dbReference type="NCBI Taxonomy" id="1212491"/>
    <lineage>
        <taxon>Bacteria</taxon>
        <taxon>Pseudomonadati</taxon>
        <taxon>Pseudomonadota</taxon>
        <taxon>Gammaproteobacteria</taxon>
        <taxon>Legionellales</taxon>
        <taxon>Legionellaceae</taxon>
        <taxon>Legionella</taxon>
    </lineage>
</organism>
<comment type="subunit">
    <text evidence="3 10">Homodimer.</text>
</comment>
<reference evidence="15" key="1">
    <citation type="submission" date="2014-09" db="EMBL/GenBank/DDBJ databases">
        <authorList>
            <person name="Gomez-Valero L."/>
        </authorList>
    </citation>
    <scope>NUCLEOTIDE SEQUENCE [LARGE SCALE GENOMIC DNA]</scope>
    <source>
        <strain evidence="15">ATCC700992</strain>
    </source>
</reference>
<keyword evidence="6 10" id="KW-0143">Chaperone</keyword>
<dbReference type="HOGENOM" id="CLU_057217_6_0_6"/>
<dbReference type="InterPro" id="IPR000740">
    <property type="entry name" value="GrpE"/>
</dbReference>
<dbReference type="RefSeq" id="WP_045096076.1">
    <property type="nucleotide sequence ID" value="NZ_LN614827.1"/>
</dbReference>
<feature type="compositionally biased region" description="Basic residues" evidence="13">
    <location>
        <begin position="1"/>
        <end position="10"/>
    </location>
</feature>
<dbReference type="PROSITE" id="PS01071">
    <property type="entry name" value="GRPE"/>
    <property type="match status" value="1"/>
</dbReference>
<dbReference type="InterPro" id="IPR009012">
    <property type="entry name" value="GrpE_head"/>
</dbReference>
<dbReference type="KEGG" id="lfa:LFA_2227"/>
<dbReference type="SUPFAM" id="SSF58014">
    <property type="entry name" value="Coiled-coil domain of nucleotide exchange factor GrpE"/>
    <property type="match status" value="1"/>
</dbReference>
<comment type="subcellular location">
    <subcellularLocation>
        <location evidence="1 10">Cytoplasm</location>
    </subcellularLocation>
</comment>
<dbReference type="SUPFAM" id="SSF51064">
    <property type="entry name" value="Head domain of nucleotide exchange factor GrpE"/>
    <property type="match status" value="1"/>
</dbReference>
<evidence type="ECO:0000256" key="10">
    <source>
        <dbReference type="HAMAP-Rule" id="MF_01151"/>
    </source>
</evidence>
<evidence type="ECO:0000256" key="11">
    <source>
        <dbReference type="RuleBase" id="RU000639"/>
    </source>
</evidence>
<keyword evidence="4 10" id="KW-0963">Cytoplasm</keyword>
<dbReference type="NCBIfam" id="NF010742">
    <property type="entry name" value="PRK14144.1"/>
    <property type="match status" value="1"/>
</dbReference>
<dbReference type="NCBIfam" id="NF010737">
    <property type="entry name" value="PRK14139.1"/>
    <property type="match status" value="1"/>
</dbReference>
<gene>
    <name evidence="10 14" type="primary">grpE</name>
    <name evidence="14" type="ORF">LFA_2227</name>
</gene>
<evidence type="ECO:0000256" key="8">
    <source>
        <dbReference type="ARBA" id="ARBA00072274"/>
    </source>
</evidence>
<dbReference type="Gene3D" id="3.90.20.20">
    <property type="match status" value="1"/>
</dbReference>
<dbReference type="CDD" id="cd00446">
    <property type="entry name" value="GrpE"/>
    <property type="match status" value="1"/>
</dbReference>
<accession>A0A098G6L2</accession>
<dbReference type="GO" id="GO:0000774">
    <property type="term" value="F:adenyl-nucleotide exchange factor activity"/>
    <property type="evidence" value="ECO:0007669"/>
    <property type="project" value="InterPro"/>
</dbReference>
<evidence type="ECO:0000256" key="7">
    <source>
        <dbReference type="ARBA" id="ARBA00053401"/>
    </source>
</evidence>
<evidence type="ECO:0000256" key="2">
    <source>
        <dbReference type="ARBA" id="ARBA00009054"/>
    </source>
</evidence>
<keyword evidence="15" id="KW-1185">Reference proteome</keyword>
<dbReference type="NCBIfam" id="NF010748">
    <property type="entry name" value="PRK14150.1"/>
    <property type="match status" value="1"/>
</dbReference>
<sequence length="206" mass="23317">MSKHNKKDWHKFKEEMEQSEGMIENEEETGEGSSGESTQEGVALDHPSYIHLEEQLTLAEQKAHENWEKSVRAVAELDNVRRRMEREVANAHKYGMEKLITALLPVIDSLEQALQIAEKSDDVAMHEGLDLTMKLFTDVLQKFDVARIDPVGEVFDPQQHEAMSIQEVPGTPPNTVVTVFQKGYKLSDRVIRPARVIVSKNKPAEG</sequence>
<proteinExistence type="inferred from homology"/>
<keyword evidence="5 10" id="KW-0346">Stress response</keyword>
<dbReference type="STRING" id="1212491.LFA_2227"/>
<comment type="function">
    <text evidence="7 10 11">Participates actively in the response to hyperosmotic and heat shock by preventing the aggregation of stress-denatured proteins, in association with DnaK and GrpE. It is the nucleotide exchange factor for DnaK and may function as a thermosensor. Unfolded proteins bind initially to DnaJ; upon interaction with the DnaJ-bound protein, DnaK hydrolyzes its bound ATP, resulting in the formation of a stable complex. GrpE releases ADP from DnaK; ATP binding to DnaK triggers the release of the substrate protein, thus completing the reaction cycle. Several rounds of ATP-dependent interactions between DnaJ, DnaK and GrpE are required for fully efficient folding.</text>
</comment>
<evidence type="ECO:0000313" key="14">
    <source>
        <dbReference type="EMBL" id="CEG57604.1"/>
    </source>
</evidence>
<dbReference type="GO" id="GO:0005829">
    <property type="term" value="C:cytosol"/>
    <property type="evidence" value="ECO:0007669"/>
    <property type="project" value="TreeGrafter"/>
</dbReference>
<dbReference type="PRINTS" id="PR00773">
    <property type="entry name" value="GRPEPROTEIN"/>
</dbReference>
<comment type="similarity">
    <text evidence="2 10 12">Belongs to the GrpE family.</text>
</comment>
<dbReference type="NCBIfam" id="NF010738">
    <property type="entry name" value="PRK14140.1"/>
    <property type="match status" value="1"/>
</dbReference>
<evidence type="ECO:0000256" key="1">
    <source>
        <dbReference type="ARBA" id="ARBA00004496"/>
    </source>
</evidence>
<feature type="region of interest" description="Disordered" evidence="13">
    <location>
        <begin position="1"/>
        <end position="40"/>
    </location>
</feature>
<dbReference type="PANTHER" id="PTHR21237:SF23">
    <property type="entry name" value="GRPE PROTEIN HOMOLOG, MITOCHONDRIAL"/>
    <property type="match status" value="1"/>
</dbReference>
<dbReference type="Gene3D" id="2.30.22.10">
    <property type="entry name" value="Head domain of nucleotide exchange factor GrpE"/>
    <property type="match status" value="1"/>
</dbReference>
<dbReference type="EMBL" id="LN614827">
    <property type="protein sequence ID" value="CEG57604.1"/>
    <property type="molecule type" value="Genomic_DNA"/>
</dbReference>
<evidence type="ECO:0000256" key="3">
    <source>
        <dbReference type="ARBA" id="ARBA00011738"/>
    </source>
</evidence>
<dbReference type="GO" id="GO:0006457">
    <property type="term" value="P:protein folding"/>
    <property type="evidence" value="ECO:0007669"/>
    <property type="project" value="InterPro"/>
</dbReference>
<evidence type="ECO:0000256" key="12">
    <source>
        <dbReference type="RuleBase" id="RU004478"/>
    </source>
</evidence>
<dbReference type="HAMAP" id="MF_01151">
    <property type="entry name" value="GrpE"/>
    <property type="match status" value="1"/>
</dbReference>
<name>A0A098G6L2_9GAMM</name>